<protein>
    <submittedName>
        <fullName evidence="5">DUF2007 domain-containing protein</fullName>
    </submittedName>
</protein>
<sequence>MRRVFSHHDRFMVYQAKDVLDAAGIPCFIKNEYAIGGMGELAPFDTQPEVWLSDSQWLPRAQALLKQIHVSEEYNSGVSWVCSKCEEQNEANFDICWQCGNEKK</sequence>
<evidence type="ECO:0000313" key="5">
    <source>
        <dbReference type="EMBL" id="MCV2883495.1"/>
    </source>
</evidence>
<dbReference type="RefSeq" id="WP_263710693.1">
    <property type="nucleotide sequence ID" value="NZ_JAOWKX010000001.1"/>
</dbReference>
<dbReference type="EMBL" id="JAOWKX010000001">
    <property type="protein sequence ID" value="MCV2883495.1"/>
    <property type="molecule type" value="Genomic_DNA"/>
</dbReference>
<keyword evidence="1" id="KW-0479">Metal-binding</keyword>
<comment type="caution">
    <text evidence="5">The sequence shown here is derived from an EMBL/GenBank/DDBJ whole genome shotgun (WGS) entry which is preliminary data.</text>
</comment>
<dbReference type="PROSITE" id="PS50199">
    <property type="entry name" value="ZF_RANBP2_2"/>
    <property type="match status" value="1"/>
</dbReference>
<keyword evidence="3" id="KW-0862">Zinc</keyword>
<proteinExistence type="predicted"/>
<evidence type="ECO:0000256" key="2">
    <source>
        <dbReference type="ARBA" id="ARBA00022771"/>
    </source>
</evidence>
<evidence type="ECO:0000256" key="3">
    <source>
        <dbReference type="ARBA" id="ARBA00022833"/>
    </source>
</evidence>
<dbReference type="Pfam" id="PF09413">
    <property type="entry name" value="DUF2007"/>
    <property type="match status" value="1"/>
</dbReference>
<dbReference type="InterPro" id="IPR001876">
    <property type="entry name" value="Znf_RanBP2"/>
</dbReference>
<name>A0ABT3A493_9ALTE</name>
<evidence type="ECO:0000256" key="1">
    <source>
        <dbReference type="ARBA" id="ARBA00022723"/>
    </source>
</evidence>
<dbReference type="InterPro" id="IPR018551">
    <property type="entry name" value="DUF2007"/>
</dbReference>
<evidence type="ECO:0000259" key="4">
    <source>
        <dbReference type="PROSITE" id="PS50199"/>
    </source>
</evidence>
<dbReference type="Proteomes" id="UP001652504">
    <property type="component" value="Unassembled WGS sequence"/>
</dbReference>
<organism evidence="5 6">
    <name type="scientific">Fluctibacter corallii</name>
    <dbReference type="NCBI Taxonomy" id="2984329"/>
    <lineage>
        <taxon>Bacteria</taxon>
        <taxon>Pseudomonadati</taxon>
        <taxon>Pseudomonadota</taxon>
        <taxon>Gammaproteobacteria</taxon>
        <taxon>Alteromonadales</taxon>
        <taxon>Alteromonadaceae</taxon>
        <taxon>Fluctibacter</taxon>
    </lineage>
</organism>
<gene>
    <name evidence="5" type="ORF">OE749_02130</name>
</gene>
<keyword evidence="2" id="KW-0863">Zinc-finger</keyword>
<evidence type="ECO:0000313" key="6">
    <source>
        <dbReference type="Proteomes" id="UP001652504"/>
    </source>
</evidence>
<feature type="domain" description="RanBP2-type" evidence="4">
    <location>
        <begin position="75"/>
        <end position="104"/>
    </location>
</feature>
<dbReference type="PROSITE" id="PS01358">
    <property type="entry name" value="ZF_RANBP2_1"/>
    <property type="match status" value="1"/>
</dbReference>
<accession>A0ABT3A493</accession>
<reference evidence="5 6" key="1">
    <citation type="submission" date="2022-10" db="EMBL/GenBank/DDBJ databases">
        <title>Aestuariibacter sp. AA17 isolated from Montipora capitata coral fragment.</title>
        <authorList>
            <person name="Emsley S.A."/>
            <person name="Pfannmuller K.M."/>
            <person name="Loughran R.M."/>
            <person name="Shlafstein M."/>
            <person name="Papke E."/>
            <person name="Saw J.H."/>
            <person name="Ushijima B."/>
            <person name="Videau P."/>
        </authorList>
    </citation>
    <scope>NUCLEOTIDE SEQUENCE [LARGE SCALE GENOMIC DNA]</scope>
    <source>
        <strain evidence="5 6">AA17</strain>
    </source>
</reference>
<keyword evidence="6" id="KW-1185">Reference proteome</keyword>